<dbReference type="EMBL" id="JACCAS010000001">
    <property type="protein sequence ID" value="NYH20892.1"/>
    <property type="molecule type" value="Genomic_DNA"/>
</dbReference>
<dbReference type="RefSeq" id="WP_179742625.1">
    <property type="nucleotide sequence ID" value="NZ_JACCAS010000001.1"/>
</dbReference>
<name>A0A7Y9WHG2_9BURK</name>
<accession>A0A7Y9WHG2</accession>
<dbReference type="Gene3D" id="3.10.450.50">
    <property type="match status" value="1"/>
</dbReference>
<dbReference type="Pfam" id="PF07858">
    <property type="entry name" value="LEH"/>
    <property type="match status" value="1"/>
</dbReference>
<dbReference type="InterPro" id="IPR032710">
    <property type="entry name" value="NTF2-like_dom_sf"/>
</dbReference>
<dbReference type="Proteomes" id="UP000540929">
    <property type="component" value="Unassembled WGS sequence"/>
</dbReference>
<sequence>MSKPKYAAYEAADPYFNLVRVALGDLVDGEHFFDIVSDDVIYEVLYDLGWPRVIEGRIDLMAAFRGYVDNIALQSADKLITHKTDTGCVIEYEVHGAILATGVKYNNRFCSIIKVENRKITHWRDYMDSHAAWSAMTGKKSERTI</sequence>
<comment type="caution">
    <text evidence="2">The sequence shown here is derived from an EMBL/GenBank/DDBJ whole genome shotgun (WGS) entry which is preliminary data.</text>
</comment>
<gene>
    <name evidence="2" type="ORF">GGD40_000371</name>
</gene>
<proteinExistence type="predicted"/>
<evidence type="ECO:0000259" key="1">
    <source>
        <dbReference type="Pfam" id="PF07858"/>
    </source>
</evidence>
<reference evidence="2 3" key="1">
    <citation type="submission" date="2020-07" db="EMBL/GenBank/DDBJ databases">
        <title>Exploring microbial biodiversity for novel pathways involved in the catabolism of aromatic compounds derived from lignin.</title>
        <authorList>
            <person name="Elkins J."/>
        </authorList>
    </citation>
    <scope>NUCLEOTIDE SEQUENCE [LARGE SCALE GENOMIC DNA]</scope>
    <source>
        <strain evidence="2 3">H2C3C</strain>
    </source>
</reference>
<dbReference type="GO" id="GO:0016853">
    <property type="term" value="F:isomerase activity"/>
    <property type="evidence" value="ECO:0007669"/>
    <property type="project" value="UniProtKB-KW"/>
</dbReference>
<dbReference type="SUPFAM" id="SSF54427">
    <property type="entry name" value="NTF2-like"/>
    <property type="match status" value="1"/>
</dbReference>
<keyword evidence="2" id="KW-0413">Isomerase</keyword>
<evidence type="ECO:0000313" key="2">
    <source>
        <dbReference type="EMBL" id="NYH20892.1"/>
    </source>
</evidence>
<organism evidence="2 3">
    <name type="scientific">Paraburkholderia bryophila</name>
    <dbReference type="NCBI Taxonomy" id="420952"/>
    <lineage>
        <taxon>Bacteria</taxon>
        <taxon>Pseudomonadati</taxon>
        <taxon>Pseudomonadota</taxon>
        <taxon>Betaproteobacteria</taxon>
        <taxon>Burkholderiales</taxon>
        <taxon>Burkholderiaceae</taxon>
        <taxon>Paraburkholderia</taxon>
    </lineage>
</organism>
<dbReference type="InterPro" id="IPR013100">
    <property type="entry name" value="LEH"/>
</dbReference>
<feature type="domain" description="Limonene-1,2-epoxide hydrolase" evidence="1">
    <location>
        <begin position="47"/>
        <end position="134"/>
    </location>
</feature>
<keyword evidence="3" id="KW-1185">Reference proteome</keyword>
<dbReference type="AlphaFoldDB" id="A0A7Y9WHG2"/>
<protein>
    <submittedName>
        <fullName evidence="2">Ketosteroid isomerase-like protein</fullName>
    </submittedName>
</protein>
<evidence type="ECO:0000313" key="3">
    <source>
        <dbReference type="Proteomes" id="UP000540929"/>
    </source>
</evidence>